<dbReference type="Proteomes" id="UP000002669">
    <property type="component" value="Unassembled WGS sequence"/>
</dbReference>
<dbReference type="InterPro" id="IPR050693">
    <property type="entry name" value="Hsp70_NEF-Inhibitors"/>
</dbReference>
<evidence type="ECO:0000256" key="1">
    <source>
        <dbReference type="ARBA" id="ARBA00004496"/>
    </source>
</evidence>
<protein>
    <recommendedName>
        <fullName evidence="4">Hsp70 nucleotide exchange factor FES1</fullName>
    </recommendedName>
    <alternativeName>
        <fullName evidence="3">Hsp70 nucleotide exchange factor fes1</fullName>
    </alternativeName>
</protein>
<dbReference type="AlphaFoldDB" id="E4UZI3"/>
<organism evidence="11">
    <name type="scientific">Arthroderma gypseum (strain ATCC MYA-4604 / CBS 118893)</name>
    <name type="common">Microsporum gypseum</name>
    <dbReference type="NCBI Taxonomy" id="535722"/>
    <lineage>
        <taxon>Eukaryota</taxon>
        <taxon>Fungi</taxon>
        <taxon>Dikarya</taxon>
        <taxon>Ascomycota</taxon>
        <taxon>Pezizomycotina</taxon>
        <taxon>Eurotiomycetes</taxon>
        <taxon>Eurotiomycetidae</taxon>
        <taxon>Onygenales</taxon>
        <taxon>Arthrodermataceae</taxon>
        <taxon>Nannizzia</taxon>
    </lineage>
</organism>
<dbReference type="VEuPathDB" id="FungiDB:MGYG_06511"/>
<comment type="function">
    <text evidence="8">Functions as a nucleotide exchange factor (NEF) for Hsp70 chaperones which accelerates the release of ADP. Required for fully efficient Hsp70-mediated folding of proteins.</text>
</comment>
<dbReference type="GO" id="GO:0071629">
    <property type="term" value="P:cytoplasm protein quality control by the ubiquitin-proteasome system"/>
    <property type="evidence" value="ECO:0007669"/>
    <property type="project" value="EnsemblFungi"/>
</dbReference>
<feature type="domain" description="Nucleotide exchange factor Fes1" evidence="9">
    <location>
        <begin position="5"/>
        <end position="93"/>
    </location>
</feature>
<dbReference type="Pfam" id="PF13513">
    <property type="entry name" value="HEAT_EZ"/>
    <property type="match status" value="1"/>
</dbReference>
<dbReference type="GeneID" id="10027227"/>
<evidence type="ECO:0000313" key="10">
    <source>
        <dbReference type="EMBL" id="EFR03513.1"/>
    </source>
</evidence>
<evidence type="ECO:0000256" key="2">
    <source>
        <dbReference type="ARBA" id="ARBA00011045"/>
    </source>
</evidence>
<dbReference type="Gene3D" id="1.25.10.10">
    <property type="entry name" value="Leucine-rich Repeat Variant"/>
    <property type="match status" value="1"/>
</dbReference>
<evidence type="ECO:0000313" key="11">
    <source>
        <dbReference type="Proteomes" id="UP000002669"/>
    </source>
</evidence>
<dbReference type="GO" id="GO:0005783">
    <property type="term" value="C:endoplasmic reticulum"/>
    <property type="evidence" value="ECO:0007669"/>
    <property type="project" value="TreeGrafter"/>
</dbReference>
<evidence type="ECO:0000259" key="9">
    <source>
        <dbReference type="Pfam" id="PF08609"/>
    </source>
</evidence>
<dbReference type="PANTHER" id="PTHR19316:SF18">
    <property type="entry name" value="HSP70-BINDING PROTEIN 1"/>
    <property type="match status" value="1"/>
</dbReference>
<dbReference type="GO" id="GO:0000774">
    <property type="term" value="F:adenyl-nucleotide exchange factor activity"/>
    <property type="evidence" value="ECO:0007669"/>
    <property type="project" value="EnsemblFungi"/>
</dbReference>
<proteinExistence type="inferred from homology"/>
<dbReference type="SUPFAM" id="SSF48371">
    <property type="entry name" value="ARM repeat"/>
    <property type="match status" value="1"/>
</dbReference>
<dbReference type="STRING" id="535722.E4UZI3"/>
<evidence type="ECO:0000256" key="3">
    <source>
        <dbReference type="ARBA" id="ARBA00015214"/>
    </source>
</evidence>
<keyword evidence="11" id="KW-1185">Reference proteome</keyword>
<gene>
    <name evidence="10" type="ORF">MGYG_06511</name>
</gene>
<comment type="subcellular location">
    <subcellularLocation>
        <location evidence="1">Cytoplasm</location>
    </subcellularLocation>
</comment>
<dbReference type="FunCoup" id="E4UZI3">
    <property type="interactions" value="197"/>
</dbReference>
<dbReference type="PANTHER" id="PTHR19316">
    <property type="entry name" value="PROTEIN FOLDING REGULATOR"/>
    <property type="match status" value="1"/>
</dbReference>
<dbReference type="InParanoid" id="E4UZI3"/>
<dbReference type="OrthoDB" id="10250458at2759"/>
<dbReference type="OMA" id="LKWSVEN"/>
<dbReference type="HOGENOM" id="CLU_084507_0_0_1"/>
<dbReference type="GO" id="GO:0005829">
    <property type="term" value="C:cytosol"/>
    <property type="evidence" value="ECO:0007669"/>
    <property type="project" value="EnsemblFungi"/>
</dbReference>
<keyword evidence="7" id="KW-0810">Translation regulation</keyword>
<accession>E4UZI3</accession>
<evidence type="ECO:0000256" key="5">
    <source>
        <dbReference type="ARBA" id="ARBA00022490"/>
    </source>
</evidence>
<reference evidence="11" key="1">
    <citation type="journal article" date="2012" name="MBio">
        <title>Comparative genome analysis of Trichophyton rubrum and related dermatophytes reveals candidate genes involved in infection.</title>
        <authorList>
            <person name="Martinez D.A."/>
            <person name="Oliver B.G."/>
            <person name="Graeser Y."/>
            <person name="Goldberg J.M."/>
            <person name="Li W."/>
            <person name="Martinez-Rossi N.M."/>
            <person name="Monod M."/>
            <person name="Shelest E."/>
            <person name="Barton R.C."/>
            <person name="Birch E."/>
            <person name="Brakhage A.A."/>
            <person name="Chen Z."/>
            <person name="Gurr S.J."/>
            <person name="Heiman D."/>
            <person name="Heitman J."/>
            <person name="Kosti I."/>
            <person name="Rossi A."/>
            <person name="Saif S."/>
            <person name="Samalova M."/>
            <person name="Saunders C.W."/>
            <person name="Shea T."/>
            <person name="Summerbell R.C."/>
            <person name="Xu J."/>
            <person name="Young S."/>
            <person name="Zeng Q."/>
            <person name="Birren B.W."/>
            <person name="Cuomo C.A."/>
            <person name="White T.C."/>
        </authorList>
    </citation>
    <scope>NUCLEOTIDE SEQUENCE [LARGE SCALE GENOMIC DNA]</scope>
    <source>
        <strain evidence="11">ATCC MYA-4604 / CBS 118893</strain>
    </source>
</reference>
<dbReference type="InterPro" id="IPR013918">
    <property type="entry name" value="Nucleotide_exch_fac_Fes1"/>
</dbReference>
<name>E4UZI3_ARTGP</name>
<dbReference type="FunFam" id="1.25.10.10:FF:000434">
    <property type="entry name" value="Hsp70 nucleotide exchange factor fes1"/>
    <property type="match status" value="1"/>
</dbReference>
<evidence type="ECO:0000256" key="6">
    <source>
        <dbReference type="ARBA" id="ARBA00022737"/>
    </source>
</evidence>
<sequence length="212" mass="23347">MDPSLNSLLKWSIENTPAAAANGQTNGTEPAAPKQPIDAEALQRLLANTPSDAELMKTAMAVVRSSDTTLENKLIAFDNFEQLVENLDNANNMDPLGLWPPLVETLKDEEAEIRKMAAWCVGTAVQNNEKSQEKALEAKVIPELVRMAREDGDTTVRRKAVYAISSCVRNYQPALDQLREYLPAEVVRADEKIYAGDMDKIDAIIAHLKQAA</sequence>
<dbReference type="InterPro" id="IPR016024">
    <property type="entry name" value="ARM-type_fold"/>
</dbReference>
<keyword evidence="6" id="KW-0677">Repeat</keyword>
<dbReference type="InterPro" id="IPR011989">
    <property type="entry name" value="ARM-like"/>
</dbReference>
<evidence type="ECO:0000256" key="8">
    <source>
        <dbReference type="ARBA" id="ARBA00024912"/>
    </source>
</evidence>
<evidence type="ECO:0000256" key="4">
    <source>
        <dbReference type="ARBA" id="ARBA00020719"/>
    </source>
</evidence>
<dbReference type="Pfam" id="PF08609">
    <property type="entry name" value="Fes1"/>
    <property type="match status" value="1"/>
</dbReference>
<dbReference type="eggNOG" id="KOG2160">
    <property type="taxonomic scope" value="Eukaryota"/>
</dbReference>
<comment type="similarity">
    <text evidence="2">Belongs to the FES1 family.</text>
</comment>
<dbReference type="GO" id="GO:0006417">
    <property type="term" value="P:regulation of translation"/>
    <property type="evidence" value="ECO:0007669"/>
    <property type="project" value="UniProtKB-KW"/>
</dbReference>
<keyword evidence="5" id="KW-0963">Cytoplasm</keyword>
<dbReference type="EMBL" id="DS989826">
    <property type="protein sequence ID" value="EFR03513.1"/>
    <property type="molecule type" value="Genomic_DNA"/>
</dbReference>
<evidence type="ECO:0000256" key="7">
    <source>
        <dbReference type="ARBA" id="ARBA00022845"/>
    </source>
</evidence>
<dbReference type="RefSeq" id="XP_003171967.1">
    <property type="nucleotide sequence ID" value="XM_003171919.1"/>
</dbReference>